<sequence>MASDPYLRVNYPPNPSPMCSSANMGINSTSSATNDSQSAAALQNSSDTLNSDHHHQQQQQAKQRPVPSPYTIPGTPHSAEPTNVQYHLRQHPSPYQAPQQSPMAANPVPVSTVVGGPYHPPSTLPYPMPEMSRYQNTGSPLNALRPSAPTVASGRVMGEERALLWEGQLNVRGQMLAYVQIFFEVTAP</sequence>
<name>A0A0R3WRD7_HYDTA</name>
<dbReference type="EMBL" id="UYWX01002225">
    <property type="protein sequence ID" value="VDM22370.1"/>
    <property type="molecule type" value="Genomic_DNA"/>
</dbReference>
<reference evidence="4" key="1">
    <citation type="submission" date="2017-02" db="UniProtKB">
        <authorList>
            <consortium name="WormBaseParasite"/>
        </authorList>
    </citation>
    <scope>IDENTIFICATION</scope>
</reference>
<dbReference type="STRING" id="6205.A0A0R3WRD7"/>
<dbReference type="AlphaFoldDB" id="A0A0R3WRD7"/>
<keyword evidence="3" id="KW-1185">Reference proteome</keyword>
<protein>
    <submittedName>
        <fullName evidence="4">Velvet domain-containing protein</fullName>
    </submittedName>
</protein>
<proteinExistence type="predicted"/>
<dbReference type="Proteomes" id="UP000274429">
    <property type="component" value="Unassembled WGS sequence"/>
</dbReference>
<evidence type="ECO:0000313" key="3">
    <source>
        <dbReference type="Proteomes" id="UP000274429"/>
    </source>
</evidence>
<evidence type="ECO:0000313" key="4">
    <source>
        <dbReference type="WBParaSite" id="TTAC_0000332701-mRNA-1"/>
    </source>
</evidence>
<evidence type="ECO:0000313" key="2">
    <source>
        <dbReference type="EMBL" id="VDM22370.1"/>
    </source>
</evidence>
<feature type="compositionally biased region" description="Polar residues" evidence="1">
    <location>
        <begin position="17"/>
        <end position="49"/>
    </location>
</feature>
<accession>A0A0R3WRD7</accession>
<gene>
    <name evidence="2" type="ORF">TTAC_LOCUS3312</name>
</gene>
<evidence type="ECO:0000256" key="1">
    <source>
        <dbReference type="SAM" id="MobiDB-lite"/>
    </source>
</evidence>
<feature type="region of interest" description="Disordered" evidence="1">
    <location>
        <begin position="1"/>
        <end position="81"/>
    </location>
</feature>
<dbReference type="WBParaSite" id="TTAC_0000332701-mRNA-1">
    <property type="protein sequence ID" value="TTAC_0000332701-mRNA-1"/>
    <property type="gene ID" value="TTAC_0000332701"/>
</dbReference>
<organism evidence="4">
    <name type="scientific">Hydatigena taeniaeformis</name>
    <name type="common">Feline tapeworm</name>
    <name type="synonym">Taenia taeniaeformis</name>
    <dbReference type="NCBI Taxonomy" id="6205"/>
    <lineage>
        <taxon>Eukaryota</taxon>
        <taxon>Metazoa</taxon>
        <taxon>Spiralia</taxon>
        <taxon>Lophotrochozoa</taxon>
        <taxon>Platyhelminthes</taxon>
        <taxon>Cestoda</taxon>
        <taxon>Eucestoda</taxon>
        <taxon>Cyclophyllidea</taxon>
        <taxon>Taeniidae</taxon>
        <taxon>Hydatigera</taxon>
    </lineage>
</organism>
<reference evidence="2 3" key="2">
    <citation type="submission" date="2018-11" db="EMBL/GenBank/DDBJ databases">
        <authorList>
            <consortium name="Pathogen Informatics"/>
        </authorList>
    </citation>
    <scope>NUCLEOTIDE SEQUENCE [LARGE SCALE GENOMIC DNA]</scope>
</reference>